<protein>
    <recommendedName>
        <fullName evidence="4">Ribosomally synthesized peptide with SipW-like signal peptide</fullName>
    </recommendedName>
</protein>
<reference evidence="2 3" key="1">
    <citation type="submission" date="2021-05" db="EMBL/GenBank/DDBJ databases">
        <title>Description of Cellulomonas sp. DKR-3 sp. nov.</title>
        <authorList>
            <person name="Dahal R.H."/>
            <person name="Chaudhary D.K."/>
        </authorList>
    </citation>
    <scope>NUCLEOTIDE SEQUENCE [LARGE SCALE GENOMIC DNA]</scope>
    <source>
        <strain evidence="2 3">DKR-3</strain>
    </source>
</reference>
<keyword evidence="1" id="KW-1133">Transmembrane helix</keyword>
<dbReference type="Proteomes" id="UP000722125">
    <property type="component" value="Unassembled WGS sequence"/>
</dbReference>
<evidence type="ECO:0008006" key="4">
    <source>
        <dbReference type="Google" id="ProtNLM"/>
    </source>
</evidence>
<dbReference type="RefSeq" id="WP_214346162.1">
    <property type="nucleotide sequence ID" value="NZ_JAHBOH010000001.1"/>
</dbReference>
<sequence>MTTSTAAVGQDRQDERKRKRAAIVKFSLAGAALVGIAAAATSAAWTDDAWFSATASAVDNDGVELQGSLTDVDASYVDADSSVASIVIPATELENLVPDETRTFTVYIRNDGDVDLNVDAAVVATGLLADATVSTDFTDGTTIVPSSVGTPVEVTVTADGWDETFQGETGALTLQFSGSTVD</sequence>
<proteinExistence type="predicted"/>
<comment type="caution">
    <text evidence="2">The sequence shown here is derived from an EMBL/GenBank/DDBJ whole genome shotgun (WGS) entry which is preliminary data.</text>
</comment>
<keyword evidence="1" id="KW-0472">Membrane</keyword>
<name>A0ABS5TVI0_9CELL</name>
<accession>A0ABS5TVI0</accession>
<dbReference type="EMBL" id="JAHBOH010000001">
    <property type="protein sequence ID" value="MBT0993145.1"/>
    <property type="molecule type" value="Genomic_DNA"/>
</dbReference>
<evidence type="ECO:0000313" key="3">
    <source>
        <dbReference type="Proteomes" id="UP000722125"/>
    </source>
</evidence>
<feature type="transmembrane region" description="Helical" evidence="1">
    <location>
        <begin position="22"/>
        <end position="45"/>
    </location>
</feature>
<evidence type="ECO:0000256" key="1">
    <source>
        <dbReference type="SAM" id="Phobius"/>
    </source>
</evidence>
<keyword evidence="1" id="KW-0812">Transmembrane</keyword>
<keyword evidence="3" id="KW-1185">Reference proteome</keyword>
<organism evidence="2 3">
    <name type="scientific">Cellulomonas fulva</name>
    <dbReference type="NCBI Taxonomy" id="2835530"/>
    <lineage>
        <taxon>Bacteria</taxon>
        <taxon>Bacillati</taxon>
        <taxon>Actinomycetota</taxon>
        <taxon>Actinomycetes</taxon>
        <taxon>Micrococcales</taxon>
        <taxon>Cellulomonadaceae</taxon>
        <taxon>Cellulomonas</taxon>
    </lineage>
</organism>
<evidence type="ECO:0000313" key="2">
    <source>
        <dbReference type="EMBL" id="MBT0993145.1"/>
    </source>
</evidence>
<gene>
    <name evidence="2" type="ORF">KIN34_02415</name>
</gene>